<dbReference type="InterPro" id="IPR036259">
    <property type="entry name" value="MFS_trans_sf"/>
</dbReference>
<dbReference type="SUPFAM" id="SSF103473">
    <property type="entry name" value="MFS general substrate transporter"/>
    <property type="match status" value="1"/>
</dbReference>
<name>Q5DFU7_SCHJA</name>
<feature type="transmembrane region" description="Helical" evidence="1">
    <location>
        <begin position="49"/>
        <end position="69"/>
    </location>
</feature>
<organism evidence="2">
    <name type="scientific">Schistosoma japonicum</name>
    <name type="common">Blood fluke</name>
    <dbReference type="NCBI Taxonomy" id="6182"/>
    <lineage>
        <taxon>Eukaryota</taxon>
        <taxon>Metazoa</taxon>
        <taxon>Spiralia</taxon>
        <taxon>Lophotrochozoa</taxon>
        <taxon>Platyhelminthes</taxon>
        <taxon>Trematoda</taxon>
        <taxon>Digenea</taxon>
        <taxon>Strigeidida</taxon>
        <taxon>Schistosomatoidea</taxon>
        <taxon>Schistosomatidae</taxon>
        <taxon>Schistosoma</taxon>
    </lineage>
</organism>
<keyword evidence="1" id="KW-0812">Transmembrane</keyword>
<evidence type="ECO:0000256" key="1">
    <source>
        <dbReference type="SAM" id="Phobius"/>
    </source>
</evidence>
<accession>Q5DFU7</accession>
<protein>
    <submittedName>
        <fullName evidence="2">SJCHGC08805 protein</fullName>
    </submittedName>
</protein>
<evidence type="ECO:0000313" key="2">
    <source>
        <dbReference type="EMBL" id="AAW25309.1"/>
    </source>
</evidence>
<keyword evidence="1" id="KW-1133">Transmembrane helix</keyword>
<feature type="transmembrane region" description="Helical" evidence="1">
    <location>
        <begin position="21"/>
        <end position="43"/>
    </location>
</feature>
<reference evidence="2" key="1">
    <citation type="submission" date="2004-11" db="EMBL/GenBank/DDBJ databases">
        <title>The full-length cDNA sequences of Schistosoma japonicum genes.</title>
        <authorList>
            <person name="Han Z."/>
        </authorList>
    </citation>
    <scope>NUCLEOTIDE SEQUENCE</scope>
</reference>
<keyword evidence="1" id="KW-0472">Membrane</keyword>
<reference evidence="2" key="2">
    <citation type="journal article" date="2006" name="PLoS Pathog.">
        <title>New perspectives on host-parasite interplay by comparative transcriptomic and proteomic analyses of Schistosoma japonicum.</title>
        <authorList>
            <person name="Liu F."/>
            <person name="Lu J."/>
            <person name="Hu W."/>
            <person name="Wang S.Y."/>
            <person name="Cui S.J."/>
            <person name="Chi M."/>
            <person name="Yan Q."/>
            <person name="Wang X.R."/>
            <person name="Song H.D."/>
            <person name="Xu X.N."/>
            <person name="Wang J.J."/>
            <person name="Zhang X.L."/>
            <person name="Zhang X."/>
            <person name="Wang Z.Q."/>
            <person name="Xue C.L."/>
            <person name="Brindley P.J."/>
            <person name="McManus D.P."/>
            <person name="Yang P.Y."/>
            <person name="Feng Z."/>
            <person name="Chen Z."/>
            <person name="Han Z.G."/>
        </authorList>
    </citation>
    <scope>NUCLEOTIDE SEQUENCE</scope>
</reference>
<sequence length="149" mass="16355">MTQMVVVLCDWVGSSQLAQSLAVTMVILGVVISPGQFLMGFIADIMGTYIWSLRICGIILLLAGLILFMEFPVRRLYPSARNNSNRKEGSVEQCIPVKDVEAQDINDGVINNNLTNGKYHSPVNSSIDLENNLTPPNVQLINSKDTSTE</sequence>
<dbReference type="EMBL" id="AY813577">
    <property type="protein sequence ID" value="AAW25309.1"/>
    <property type="molecule type" value="mRNA"/>
</dbReference>
<dbReference type="AlphaFoldDB" id="Q5DFU7"/>
<proteinExistence type="evidence at transcript level"/>